<feature type="transmembrane region" description="Helical" evidence="12">
    <location>
        <begin position="9"/>
        <end position="25"/>
    </location>
</feature>
<name>A0ABY1NLR2_9BACT</name>
<sequence length="356" mass="39110">MRPNARKNIIYSIVLLVAIMLVYSWRNRDKTETELTETTVAVAGKMTLSGKTMGTTYNITYLDEESRDLQNSIDSLLVVFNQSLSTYIPDSELSQFNQGDTLDFNLPYLLPVLQQSKVVFDNTNGAFDPTVGPLVNIWGFGPSGPELKDSVDIKNLLTTVGFSKIEFDQKQLRKKVSGIYLDFSAIAKGYGSDVVAEFLKNKGVSNYLVEIGGELVANGTNEKGELWKVGVNRPEESANASDLISIIALQNRGMATSGNYRNYYVRDSVKISHTINPATGYPVNHTLLSATVLADNCMTADAYATAMMVMGKDKAIALDSALSEIEVFLIYDDGQGGFKTFASESLKPFLSFVQEN</sequence>
<dbReference type="InterPro" id="IPR024932">
    <property type="entry name" value="ApbE"/>
</dbReference>
<keyword evidence="12" id="KW-0812">Transmembrane</keyword>
<keyword evidence="12" id="KW-1133">Transmembrane helix</keyword>
<protein>
    <recommendedName>
        <fullName evidence="3 11">FAD:protein FMN transferase</fullName>
        <ecNumber evidence="2 11">2.7.1.180</ecNumber>
    </recommendedName>
    <alternativeName>
        <fullName evidence="9 11">Flavin transferase</fullName>
    </alternativeName>
</protein>
<comment type="similarity">
    <text evidence="11">Belongs to the ApbE family.</text>
</comment>
<keyword evidence="5 11" id="KW-0808">Transferase</keyword>
<dbReference type="RefSeq" id="WP_283411970.1">
    <property type="nucleotide sequence ID" value="NZ_FXUA01000002.1"/>
</dbReference>
<evidence type="ECO:0000256" key="12">
    <source>
        <dbReference type="SAM" id="Phobius"/>
    </source>
</evidence>
<dbReference type="EMBL" id="FXUA01000002">
    <property type="protein sequence ID" value="SMP13032.1"/>
    <property type="molecule type" value="Genomic_DNA"/>
</dbReference>
<evidence type="ECO:0000256" key="3">
    <source>
        <dbReference type="ARBA" id="ARBA00016337"/>
    </source>
</evidence>
<evidence type="ECO:0000313" key="13">
    <source>
        <dbReference type="EMBL" id="SMP13032.1"/>
    </source>
</evidence>
<dbReference type="SUPFAM" id="SSF143631">
    <property type="entry name" value="ApbE-like"/>
    <property type="match status" value="1"/>
</dbReference>
<comment type="catalytic activity">
    <reaction evidence="10 11">
        <text>L-threonyl-[protein] + FAD = FMN-L-threonyl-[protein] + AMP + H(+)</text>
        <dbReference type="Rhea" id="RHEA:36847"/>
        <dbReference type="Rhea" id="RHEA-COMP:11060"/>
        <dbReference type="Rhea" id="RHEA-COMP:11061"/>
        <dbReference type="ChEBI" id="CHEBI:15378"/>
        <dbReference type="ChEBI" id="CHEBI:30013"/>
        <dbReference type="ChEBI" id="CHEBI:57692"/>
        <dbReference type="ChEBI" id="CHEBI:74257"/>
        <dbReference type="ChEBI" id="CHEBI:456215"/>
        <dbReference type="EC" id="2.7.1.180"/>
    </reaction>
</comment>
<reference evidence="13 14" key="1">
    <citation type="submission" date="2017-05" db="EMBL/GenBank/DDBJ databases">
        <authorList>
            <person name="Varghese N."/>
            <person name="Submissions S."/>
        </authorList>
    </citation>
    <scope>NUCLEOTIDE SEQUENCE [LARGE SCALE GENOMIC DNA]</scope>
    <source>
        <strain evidence="13 14">DSM 15360</strain>
    </source>
</reference>
<proteinExistence type="inferred from homology"/>
<evidence type="ECO:0000256" key="6">
    <source>
        <dbReference type="ARBA" id="ARBA00022723"/>
    </source>
</evidence>
<dbReference type="EC" id="2.7.1.180" evidence="2 11"/>
<keyword evidence="12" id="KW-0472">Membrane</keyword>
<evidence type="ECO:0000256" key="8">
    <source>
        <dbReference type="ARBA" id="ARBA00022842"/>
    </source>
</evidence>
<accession>A0ABY1NLR2</accession>
<comment type="cofactor">
    <cofactor evidence="1">
        <name>Mg(2+)</name>
        <dbReference type="ChEBI" id="CHEBI:18420"/>
    </cofactor>
</comment>
<dbReference type="Pfam" id="PF02424">
    <property type="entry name" value="ApbE"/>
    <property type="match status" value="1"/>
</dbReference>
<organism evidence="13 14">
    <name type="scientific">Algoriphagus winogradskyi</name>
    <dbReference type="NCBI Taxonomy" id="237017"/>
    <lineage>
        <taxon>Bacteria</taxon>
        <taxon>Pseudomonadati</taxon>
        <taxon>Bacteroidota</taxon>
        <taxon>Cytophagia</taxon>
        <taxon>Cytophagales</taxon>
        <taxon>Cyclobacteriaceae</taxon>
        <taxon>Algoriphagus</taxon>
    </lineage>
</organism>
<dbReference type="PANTHER" id="PTHR30040:SF2">
    <property type="entry name" value="FAD:PROTEIN FMN TRANSFERASE"/>
    <property type="match status" value="1"/>
</dbReference>
<evidence type="ECO:0000256" key="5">
    <source>
        <dbReference type="ARBA" id="ARBA00022679"/>
    </source>
</evidence>
<evidence type="ECO:0000256" key="10">
    <source>
        <dbReference type="ARBA" id="ARBA00048540"/>
    </source>
</evidence>
<evidence type="ECO:0000256" key="11">
    <source>
        <dbReference type="PIRNR" id="PIRNR006268"/>
    </source>
</evidence>
<keyword evidence="14" id="KW-1185">Reference proteome</keyword>
<keyword evidence="13" id="KW-0449">Lipoprotein</keyword>
<evidence type="ECO:0000256" key="2">
    <source>
        <dbReference type="ARBA" id="ARBA00011955"/>
    </source>
</evidence>
<evidence type="ECO:0000256" key="1">
    <source>
        <dbReference type="ARBA" id="ARBA00001946"/>
    </source>
</evidence>
<evidence type="ECO:0000256" key="7">
    <source>
        <dbReference type="ARBA" id="ARBA00022827"/>
    </source>
</evidence>
<dbReference type="PIRSF" id="PIRSF006268">
    <property type="entry name" value="ApbE"/>
    <property type="match status" value="1"/>
</dbReference>
<evidence type="ECO:0000313" key="14">
    <source>
        <dbReference type="Proteomes" id="UP001157915"/>
    </source>
</evidence>
<dbReference type="Gene3D" id="3.10.520.10">
    <property type="entry name" value="ApbE-like domains"/>
    <property type="match status" value="1"/>
</dbReference>
<dbReference type="InterPro" id="IPR003374">
    <property type="entry name" value="ApbE-like_sf"/>
</dbReference>
<evidence type="ECO:0000256" key="4">
    <source>
        <dbReference type="ARBA" id="ARBA00022630"/>
    </source>
</evidence>
<keyword evidence="6 11" id="KW-0479">Metal-binding</keyword>
<keyword evidence="7 11" id="KW-0274">FAD</keyword>
<evidence type="ECO:0000256" key="9">
    <source>
        <dbReference type="ARBA" id="ARBA00031306"/>
    </source>
</evidence>
<keyword evidence="8 11" id="KW-0460">Magnesium</keyword>
<gene>
    <name evidence="13" type="ORF">SAMN06265367_102164</name>
</gene>
<keyword evidence="4 11" id="KW-0285">Flavoprotein</keyword>
<dbReference type="Proteomes" id="UP001157915">
    <property type="component" value="Unassembled WGS sequence"/>
</dbReference>
<comment type="caution">
    <text evidence="13">The sequence shown here is derived from an EMBL/GenBank/DDBJ whole genome shotgun (WGS) entry which is preliminary data.</text>
</comment>
<dbReference type="PANTHER" id="PTHR30040">
    <property type="entry name" value="THIAMINE BIOSYNTHESIS LIPOPROTEIN APBE"/>
    <property type="match status" value="1"/>
</dbReference>